<evidence type="ECO:0000256" key="14">
    <source>
        <dbReference type="ARBA" id="ARBA00032370"/>
    </source>
</evidence>
<keyword evidence="6" id="KW-0808">Transferase</keyword>
<keyword evidence="12" id="KW-0131">Cell cycle</keyword>
<dbReference type="GO" id="GO:0051301">
    <property type="term" value="P:cell division"/>
    <property type="evidence" value="ECO:0007669"/>
    <property type="project" value="UniProtKB-KW"/>
</dbReference>
<feature type="transmembrane region" description="Helical" evidence="21">
    <location>
        <begin position="356"/>
        <end position="377"/>
    </location>
</feature>
<evidence type="ECO:0000256" key="8">
    <source>
        <dbReference type="ARBA" id="ARBA00022960"/>
    </source>
</evidence>
<dbReference type="EMBL" id="MHPE01000010">
    <property type="protein sequence ID" value="OGZ77405.1"/>
    <property type="molecule type" value="Genomic_DNA"/>
</dbReference>
<feature type="transmembrane region" description="Helical" evidence="21">
    <location>
        <begin position="80"/>
        <end position="99"/>
    </location>
</feature>
<keyword evidence="11 21" id="KW-0472">Membrane</keyword>
<dbReference type="AlphaFoldDB" id="A0A1G2IRJ1"/>
<evidence type="ECO:0000256" key="4">
    <source>
        <dbReference type="ARBA" id="ARBA00022618"/>
    </source>
</evidence>
<evidence type="ECO:0000256" key="5">
    <source>
        <dbReference type="ARBA" id="ARBA00022676"/>
    </source>
</evidence>
<dbReference type="GO" id="GO:0009252">
    <property type="term" value="P:peptidoglycan biosynthetic process"/>
    <property type="evidence" value="ECO:0007669"/>
    <property type="project" value="UniProtKB-KW"/>
</dbReference>
<sequence>MKRQFNHFLFHSGAIFFLAVFLNVFGILFLATLSAPASLRQFDSTNYYLLHQILFGLLPALVLGFIAFKTPLHIIKKIAPWLFLLNILALAFVFLPFFGSRFWGAKRWLNLGFTTIQPSEFLKITAILYLSAWISSRISEQNHRGWIPAAKNGYHNFIYILLPFLVFLGLISTILILQPDVSTLGVISLTLVVIYFSAKTPIWHAIAVISGGMGALLLLIKFEPYRLDRLLIFLHPESDPLGKGWQIKQSMIALGSGGFFGKGLGMSSQKFGHLPAAMTDSIFAILGEELGIIGSVGLIILFFLFFWLGLKIAKSANDRFSKLTAIGVTTWITLQAFINMASAIGIFPLAGIPLPFFSYGGSHIVTELIGIGLLLNISKNS</sequence>
<evidence type="ECO:0000256" key="21">
    <source>
        <dbReference type="SAM" id="Phobius"/>
    </source>
</evidence>
<keyword evidence="7 21" id="KW-0812">Transmembrane</keyword>
<dbReference type="GO" id="GO:0071555">
    <property type="term" value="P:cell wall organization"/>
    <property type="evidence" value="ECO:0007669"/>
    <property type="project" value="UniProtKB-KW"/>
</dbReference>
<keyword evidence="13" id="KW-0961">Cell wall biogenesis/degradation</keyword>
<evidence type="ECO:0000256" key="7">
    <source>
        <dbReference type="ARBA" id="ARBA00022692"/>
    </source>
</evidence>
<feature type="transmembrane region" description="Helical" evidence="21">
    <location>
        <begin position="205"/>
        <end position="222"/>
    </location>
</feature>
<feature type="transmembrane region" description="Helical" evidence="21">
    <location>
        <begin position="119"/>
        <end position="136"/>
    </location>
</feature>
<dbReference type="GO" id="GO:0008955">
    <property type="term" value="F:peptidoglycan glycosyltransferase activity"/>
    <property type="evidence" value="ECO:0007669"/>
    <property type="project" value="UniProtKB-EC"/>
</dbReference>
<comment type="subcellular location">
    <subcellularLocation>
        <location evidence="1">Cell membrane</location>
        <topology evidence="1">Multi-pass membrane protein</topology>
    </subcellularLocation>
</comment>
<gene>
    <name evidence="22" type="ORF">A3G45_00640</name>
</gene>
<evidence type="ECO:0000313" key="23">
    <source>
        <dbReference type="Proteomes" id="UP000178632"/>
    </source>
</evidence>
<feature type="transmembrane region" description="Helical" evidence="21">
    <location>
        <begin position="181"/>
        <end position="198"/>
    </location>
</feature>
<dbReference type="Proteomes" id="UP000178632">
    <property type="component" value="Unassembled WGS sequence"/>
</dbReference>
<dbReference type="InterPro" id="IPR001182">
    <property type="entry name" value="FtsW/RodA"/>
</dbReference>
<keyword evidence="10 21" id="KW-1133">Transmembrane helix</keyword>
<keyword evidence="8" id="KW-0133">Cell shape</keyword>
<evidence type="ECO:0000256" key="11">
    <source>
        <dbReference type="ARBA" id="ARBA00023136"/>
    </source>
</evidence>
<feature type="transmembrane region" description="Helical" evidence="21">
    <location>
        <begin position="47"/>
        <end position="68"/>
    </location>
</feature>
<evidence type="ECO:0000256" key="18">
    <source>
        <dbReference type="ARBA" id="ARBA00041418"/>
    </source>
</evidence>
<dbReference type="EC" id="2.4.99.28" evidence="19"/>
<evidence type="ECO:0000256" key="1">
    <source>
        <dbReference type="ARBA" id="ARBA00004651"/>
    </source>
</evidence>
<reference evidence="22 23" key="1">
    <citation type="journal article" date="2016" name="Nat. Commun.">
        <title>Thousands of microbial genomes shed light on interconnected biogeochemical processes in an aquifer system.</title>
        <authorList>
            <person name="Anantharaman K."/>
            <person name="Brown C.T."/>
            <person name="Hug L.A."/>
            <person name="Sharon I."/>
            <person name="Castelle C.J."/>
            <person name="Probst A.J."/>
            <person name="Thomas B.C."/>
            <person name="Singh A."/>
            <person name="Wilkins M.J."/>
            <person name="Karaoz U."/>
            <person name="Brodie E.L."/>
            <person name="Williams K.H."/>
            <person name="Hubbard S.S."/>
            <person name="Banfield J.F."/>
        </authorList>
    </citation>
    <scope>NUCLEOTIDE SEQUENCE [LARGE SCALE GENOMIC DNA]</scope>
</reference>
<keyword evidence="4 22" id="KW-0132">Cell division</keyword>
<keyword evidence="3" id="KW-1003">Cell membrane</keyword>
<dbReference type="GO" id="GO:0015648">
    <property type="term" value="F:lipid-linked peptidoglycan transporter activity"/>
    <property type="evidence" value="ECO:0007669"/>
    <property type="project" value="TreeGrafter"/>
</dbReference>
<evidence type="ECO:0000256" key="17">
    <source>
        <dbReference type="ARBA" id="ARBA00041185"/>
    </source>
</evidence>
<feature type="transmembrane region" description="Helical" evidence="21">
    <location>
        <begin position="331"/>
        <end position="350"/>
    </location>
</feature>
<name>A0A1G2IRJ1_9BACT</name>
<evidence type="ECO:0000256" key="3">
    <source>
        <dbReference type="ARBA" id="ARBA00022475"/>
    </source>
</evidence>
<dbReference type="PANTHER" id="PTHR30474:SF2">
    <property type="entry name" value="PEPTIDOGLYCAN GLYCOSYLTRANSFERASE FTSW-RELATED"/>
    <property type="match status" value="1"/>
</dbReference>
<dbReference type="GO" id="GO:0008360">
    <property type="term" value="P:regulation of cell shape"/>
    <property type="evidence" value="ECO:0007669"/>
    <property type="project" value="UniProtKB-KW"/>
</dbReference>
<keyword evidence="5" id="KW-0328">Glycosyltransferase</keyword>
<proteinExistence type="inferred from homology"/>
<protein>
    <recommendedName>
        <fullName evidence="17">Probable peptidoglycan glycosyltransferase FtsW</fullName>
        <ecNumber evidence="19">2.4.99.28</ecNumber>
    </recommendedName>
    <alternativeName>
        <fullName evidence="18">Cell division protein FtsW</fullName>
    </alternativeName>
    <alternativeName>
        <fullName evidence="15">Cell wall polymerase</fullName>
    </alternativeName>
    <alternativeName>
        <fullName evidence="14">Peptidoglycan polymerase</fullName>
    </alternativeName>
</protein>
<evidence type="ECO:0000256" key="2">
    <source>
        <dbReference type="ARBA" id="ARBA00004752"/>
    </source>
</evidence>
<feature type="transmembrane region" description="Helical" evidence="21">
    <location>
        <begin position="12"/>
        <end position="35"/>
    </location>
</feature>
<keyword evidence="9" id="KW-0573">Peptidoglycan synthesis</keyword>
<comment type="pathway">
    <text evidence="2">Cell wall biogenesis; peptidoglycan biosynthesis.</text>
</comment>
<feature type="transmembrane region" description="Helical" evidence="21">
    <location>
        <begin position="157"/>
        <end position="175"/>
    </location>
</feature>
<dbReference type="GO" id="GO:0032153">
    <property type="term" value="C:cell division site"/>
    <property type="evidence" value="ECO:0007669"/>
    <property type="project" value="TreeGrafter"/>
</dbReference>
<feature type="transmembrane region" description="Helical" evidence="21">
    <location>
        <begin position="290"/>
        <end position="310"/>
    </location>
</feature>
<accession>A0A1G2IRJ1</accession>
<dbReference type="NCBIfam" id="TIGR02614">
    <property type="entry name" value="ftsW"/>
    <property type="match status" value="1"/>
</dbReference>
<dbReference type="GO" id="GO:0005886">
    <property type="term" value="C:plasma membrane"/>
    <property type="evidence" value="ECO:0007669"/>
    <property type="project" value="UniProtKB-SubCell"/>
</dbReference>
<evidence type="ECO:0000256" key="15">
    <source>
        <dbReference type="ARBA" id="ARBA00033270"/>
    </source>
</evidence>
<evidence type="ECO:0000256" key="10">
    <source>
        <dbReference type="ARBA" id="ARBA00022989"/>
    </source>
</evidence>
<evidence type="ECO:0000256" key="19">
    <source>
        <dbReference type="ARBA" id="ARBA00044770"/>
    </source>
</evidence>
<comment type="catalytic activity">
    <reaction evidence="20">
        <text>[GlcNAc-(1-&gt;4)-Mur2Ac(oyl-L-Ala-gamma-D-Glu-L-Lys-D-Ala-D-Ala)](n)-di-trans,octa-cis-undecaprenyl diphosphate + beta-D-GlcNAc-(1-&gt;4)-Mur2Ac(oyl-L-Ala-gamma-D-Glu-L-Lys-D-Ala-D-Ala)-di-trans,octa-cis-undecaprenyl diphosphate = [GlcNAc-(1-&gt;4)-Mur2Ac(oyl-L-Ala-gamma-D-Glu-L-Lys-D-Ala-D-Ala)](n+1)-di-trans,octa-cis-undecaprenyl diphosphate + di-trans,octa-cis-undecaprenyl diphosphate + H(+)</text>
        <dbReference type="Rhea" id="RHEA:23708"/>
        <dbReference type="Rhea" id="RHEA-COMP:9602"/>
        <dbReference type="Rhea" id="RHEA-COMP:9603"/>
        <dbReference type="ChEBI" id="CHEBI:15378"/>
        <dbReference type="ChEBI" id="CHEBI:58405"/>
        <dbReference type="ChEBI" id="CHEBI:60033"/>
        <dbReference type="ChEBI" id="CHEBI:78435"/>
        <dbReference type="EC" id="2.4.99.28"/>
    </reaction>
</comment>
<dbReference type="PANTHER" id="PTHR30474">
    <property type="entry name" value="CELL CYCLE PROTEIN"/>
    <property type="match status" value="1"/>
</dbReference>
<evidence type="ECO:0000256" key="12">
    <source>
        <dbReference type="ARBA" id="ARBA00023306"/>
    </source>
</evidence>
<evidence type="ECO:0000256" key="13">
    <source>
        <dbReference type="ARBA" id="ARBA00023316"/>
    </source>
</evidence>
<dbReference type="Pfam" id="PF01098">
    <property type="entry name" value="FTSW_RODA_SPOVE"/>
    <property type="match status" value="1"/>
</dbReference>
<evidence type="ECO:0000256" key="16">
    <source>
        <dbReference type="ARBA" id="ARBA00038053"/>
    </source>
</evidence>
<evidence type="ECO:0000313" key="22">
    <source>
        <dbReference type="EMBL" id="OGZ77405.1"/>
    </source>
</evidence>
<organism evidence="22 23">
    <name type="scientific">Candidatus Staskawiczbacteria bacterium RIFCSPLOWO2_12_FULL_37_15</name>
    <dbReference type="NCBI Taxonomy" id="1802218"/>
    <lineage>
        <taxon>Bacteria</taxon>
        <taxon>Candidatus Staskawicziibacteriota</taxon>
    </lineage>
</organism>
<evidence type="ECO:0000256" key="20">
    <source>
        <dbReference type="ARBA" id="ARBA00049902"/>
    </source>
</evidence>
<evidence type="ECO:0000256" key="9">
    <source>
        <dbReference type="ARBA" id="ARBA00022984"/>
    </source>
</evidence>
<evidence type="ECO:0000256" key="6">
    <source>
        <dbReference type="ARBA" id="ARBA00022679"/>
    </source>
</evidence>
<comment type="caution">
    <text evidence="22">The sequence shown here is derived from an EMBL/GenBank/DDBJ whole genome shotgun (WGS) entry which is preliminary data.</text>
</comment>
<comment type="similarity">
    <text evidence="16">Belongs to the SEDS family. FtsW subfamily.</text>
</comment>
<dbReference type="InterPro" id="IPR013437">
    <property type="entry name" value="FtsW"/>
</dbReference>